<dbReference type="Proteomes" id="UP000836841">
    <property type="component" value="Chromosome 4"/>
</dbReference>
<dbReference type="InterPro" id="IPR017451">
    <property type="entry name" value="F-box-assoc_interact_dom"/>
</dbReference>
<evidence type="ECO:0000313" key="3">
    <source>
        <dbReference type="Proteomes" id="UP000836841"/>
    </source>
</evidence>
<accession>A0AAU9SEV5</accession>
<dbReference type="InterPro" id="IPR006527">
    <property type="entry name" value="F-box-assoc_dom_typ1"/>
</dbReference>
<dbReference type="PANTHER" id="PTHR31672">
    <property type="entry name" value="BNACNNG10540D PROTEIN"/>
    <property type="match status" value="1"/>
</dbReference>
<sequence>MASTTDFTKSLLSPFSHGNASLNSQRGCRLTWPNQHKPRICRRSLRVNGLFGGGKKDNTEDGQSKFSNFSSMTSSKRRSLSLPFELVEEILYKVPVESLVRFKTVCKQWYALFNDKRFIYKHLDLSQERFVRLDVDDQSIQVFNPETNARLPLPFPDELHIQKLSKTIHCDGFLLSVCTERGSPLKIKGLAVWNPILSGVTWIKPSNSCKLFDIYGFGYDNVSRVNYKILRIYTSKVPEIEIYEFKSKLWRSVDATTLKCDALWDSLSMNGNMYWLAQKKMDNSEIEFFIQSFDFSTETFKPISCVPEGTKCHRGYQRGVLLSGLGGDRLTLFHQVRHLKMEVWVTSKLTDGVISWTKYFNISPDPSISQSTFLGRISPKYFIHKTNKIMLLCEESDRKEKNFYTNVYKIREGRIEKQVEMTVSYRLCDYRCNNVYVPSLVPVPCLKELGSRKPKKEV</sequence>
<dbReference type="CDD" id="cd22157">
    <property type="entry name" value="F-box_AtFBW1-like"/>
    <property type="match status" value="1"/>
</dbReference>
<dbReference type="InterPro" id="IPR050796">
    <property type="entry name" value="SCF_F-box_component"/>
</dbReference>
<organism evidence="2 3">
    <name type="scientific">Thlaspi arvense</name>
    <name type="common">Field penny-cress</name>
    <dbReference type="NCBI Taxonomy" id="13288"/>
    <lineage>
        <taxon>Eukaryota</taxon>
        <taxon>Viridiplantae</taxon>
        <taxon>Streptophyta</taxon>
        <taxon>Embryophyta</taxon>
        <taxon>Tracheophyta</taxon>
        <taxon>Spermatophyta</taxon>
        <taxon>Magnoliopsida</taxon>
        <taxon>eudicotyledons</taxon>
        <taxon>Gunneridae</taxon>
        <taxon>Pentapetalae</taxon>
        <taxon>rosids</taxon>
        <taxon>malvids</taxon>
        <taxon>Brassicales</taxon>
        <taxon>Brassicaceae</taxon>
        <taxon>Thlaspideae</taxon>
        <taxon>Thlaspi</taxon>
    </lineage>
</organism>
<feature type="domain" description="F-box" evidence="1">
    <location>
        <begin position="76"/>
        <end position="123"/>
    </location>
</feature>
<proteinExistence type="predicted"/>
<dbReference type="Pfam" id="PF07734">
    <property type="entry name" value="FBA_1"/>
    <property type="match status" value="1"/>
</dbReference>
<dbReference type="NCBIfam" id="TIGR01640">
    <property type="entry name" value="F_box_assoc_1"/>
    <property type="match status" value="1"/>
</dbReference>
<dbReference type="InterPro" id="IPR001810">
    <property type="entry name" value="F-box_dom"/>
</dbReference>
<dbReference type="Pfam" id="PF00646">
    <property type="entry name" value="F-box"/>
    <property type="match status" value="1"/>
</dbReference>
<evidence type="ECO:0000313" key="2">
    <source>
        <dbReference type="EMBL" id="CAH2061307.1"/>
    </source>
</evidence>
<evidence type="ECO:0000259" key="1">
    <source>
        <dbReference type="PROSITE" id="PS50181"/>
    </source>
</evidence>
<dbReference type="AlphaFoldDB" id="A0AAU9SEV5"/>
<protein>
    <recommendedName>
        <fullName evidence="1">F-box domain-containing protein</fullName>
    </recommendedName>
</protein>
<keyword evidence="3" id="KW-1185">Reference proteome</keyword>
<dbReference type="EMBL" id="OU466860">
    <property type="protein sequence ID" value="CAH2061307.1"/>
    <property type="molecule type" value="Genomic_DNA"/>
</dbReference>
<reference evidence="2 3" key="1">
    <citation type="submission" date="2022-03" db="EMBL/GenBank/DDBJ databases">
        <authorList>
            <person name="Nunn A."/>
            <person name="Chopra R."/>
            <person name="Nunn A."/>
            <person name="Contreras Garrido A."/>
        </authorList>
    </citation>
    <scope>NUCLEOTIDE SEQUENCE [LARGE SCALE GENOMIC DNA]</scope>
</reference>
<gene>
    <name evidence="2" type="ORF">TAV2_LOCUS14950</name>
</gene>
<dbReference type="PANTHER" id="PTHR31672:SF13">
    <property type="entry name" value="F-BOX PROTEIN CPR30-LIKE"/>
    <property type="match status" value="1"/>
</dbReference>
<dbReference type="PROSITE" id="PS50181">
    <property type="entry name" value="FBOX"/>
    <property type="match status" value="1"/>
</dbReference>
<dbReference type="InterPro" id="IPR036047">
    <property type="entry name" value="F-box-like_dom_sf"/>
</dbReference>
<dbReference type="Gene3D" id="1.20.1280.50">
    <property type="match status" value="1"/>
</dbReference>
<dbReference type="SUPFAM" id="SSF81383">
    <property type="entry name" value="F-box domain"/>
    <property type="match status" value="1"/>
</dbReference>
<dbReference type="SMART" id="SM00256">
    <property type="entry name" value="FBOX"/>
    <property type="match status" value="1"/>
</dbReference>
<name>A0AAU9SEV5_THLAR</name>